<dbReference type="GO" id="GO:0016646">
    <property type="term" value="F:oxidoreductase activity, acting on the CH-NH group of donors, NAD or NADP as acceptor"/>
    <property type="evidence" value="ECO:0007669"/>
    <property type="project" value="UniProtKB-ARBA"/>
</dbReference>
<dbReference type="Gene3D" id="2.30.110.10">
    <property type="entry name" value="Electron Transport, Fmn-binding Protein, Chain A"/>
    <property type="match status" value="1"/>
</dbReference>
<evidence type="ECO:0000256" key="1">
    <source>
        <dbReference type="ARBA" id="ARBA00038054"/>
    </source>
</evidence>
<name>A0A9D1LEZ6_9FIRM</name>
<accession>A0A9D1LEZ6</accession>
<comment type="caution">
    <text evidence="3">The sequence shown here is derived from an EMBL/GenBank/DDBJ whole genome shotgun (WGS) entry which is preliminary data.</text>
</comment>
<dbReference type="Proteomes" id="UP000824071">
    <property type="component" value="Unassembled WGS sequence"/>
</dbReference>
<dbReference type="AlphaFoldDB" id="A0A9D1LEZ6"/>
<dbReference type="EMBL" id="DVMW01000037">
    <property type="protein sequence ID" value="HIU36222.1"/>
    <property type="molecule type" value="Genomic_DNA"/>
</dbReference>
<dbReference type="InterPro" id="IPR012349">
    <property type="entry name" value="Split_barrel_FMN-bd"/>
</dbReference>
<evidence type="ECO:0000313" key="4">
    <source>
        <dbReference type="Proteomes" id="UP000824071"/>
    </source>
</evidence>
<dbReference type="GO" id="GO:0010181">
    <property type="term" value="F:FMN binding"/>
    <property type="evidence" value="ECO:0007669"/>
    <property type="project" value="InterPro"/>
</dbReference>
<organism evidence="3 4">
    <name type="scientific">Candidatus Fimenecus excrementigallinarum</name>
    <dbReference type="NCBI Taxonomy" id="2840816"/>
    <lineage>
        <taxon>Bacteria</taxon>
        <taxon>Bacillati</taxon>
        <taxon>Bacillota</taxon>
        <taxon>Clostridia</taxon>
        <taxon>Candidatus Fimenecus</taxon>
    </lineage>
</organism>
<sequence length="166" mass="18424">MQEISVKDLKESPVKMIADDWALLTAGVPGDFNTMTVSWGGVGELWGRDVVFVFVRPQRYTREFMEKYDRFTLSFFGGAYKAELGLCGKKSGRDTDKCAETGLAPEPLDGAVGFAQANVTIVCKKAAYWDLAPDGFLDPDIAKWYTGDYHRMYVGVIEHVYANDAG</sequence>
<proteinExistence type="inferred from homology"/>
<dbReference type="PANTHER" id="PTHR43567:SF5">
    <property type="entry name" value="HYPOTHETICAL CYTOSOLIC PROTEIN"/>
    <property type="match status" value="1"/>
</dbReference>
<dbReference type="InterPro" id="IPR052174">
    <property type="entry name" value="Flavoredoxin"/>
</dbReference>
<feature type="domain" description="Flavin reductase like" evidence="2">
    <location>
        <begin position="22"/>
        <end position="164"/>
    </location>
</feature>
<reference evidence="3" key="1">
    <citation type="submission" date="2020-10" db="EMBL/GenBank/DDBJ databases">
        <authorList>
            <person name="Gilroy R."/>
        </authorList>
    </citation>
    <scope>NUCLEOTIDE SEQUENCE</scope>
    <source>
        <strain evidence="3">ChiGjej1B1-19959</strain>
    </source>
</reference>
<dbReference type="SUPFAM" id="SSF50475">
    <property type="entry name" value="FMN-binding split barrel"/>
    <property type="match status" value="1"/>
</dbReference>
<dbReference type="Pfam" id="PF01613">
    <property type="entry name" value="Flavin_Reduct"/>
    <property type="match status" value="1"/>
</dbReference>
<dbReference type="PANTHER" id="PTHR43567">
    <property type="entry name" value="FLAVOREDOXIN-RELATED-RELATED"/>
    <property type="match status" value="1"/>
</dbReference>
<evidence type="ECO:0000259" key="2">
    <source>
        <dbReference type="Pfam" id="PF01613"/>
    </source>
</evidence>
<gene>
    <name evidence="3" type="ORF">IAC53_06455</name>
</gene>
<dbReference type="InterPro" id="IPR002563">
    <property type="entry name" value="Flavin_Rdtase-like_dom"/>
</dbReference>
<protein>
    <submittedName>
        <fullName evidence="3">Flavin reductase</fullName>
    </submittedName>
</protein>
<comment type="similarity">
    <text evidence="1">Belongs to the flavoredoxin family.</text>
</comment>
<reference evidence="3" key="2">
    <citation type="journal article" date="2021" name="PeerJ">
        <title>Extensive microbial diversity within the chicken gut microbiome revealed by metagenomics and culture.</title>
        <authorList>
            <person name="Gilroy R."/>
            <person name="Ravi A."/>
            <person name="Getino M."/>
            <person name="Pursley I."/>
            <person name="Horton D.L."/>
            <person name="Alikhan N.F."/>
            <person name="Baker D."/>
            <person name="Gharbi K."/>
            <person name="Hall N."/>
            <person name="Watson M."/>
            <person name="Adriaenssens E.M."/>
            <person name="Foster-Nyarko E."/>
            <person name="Jarju S."/>
            <person name="Secka A."/>
            <person name="Antonio M."/>
            <person name="Oren A."/>
            <person name="Chaudhuri R.R."/>
            <person name="La Ragione R."/>
            <person name="Hildebrand F."/>
            <person name="Pallen M.J."/>
        </authorList>
    </citation>
    <scope>NUCLEOTIDE SEQUENCE</scope>
    <source>
        <strain evidence="3">ChiGjej1B1-19959</strain>
    </source>
</reference>
<evidence type="ECO:0000313" key="3">
    <source>
        <dbReference type="EMBL" id="HIU36222.1"/>
    </source>
</evidence>